<evidence type="ECO:0000313" key="1">
    <source>
        <dbReference type="EMBL" id="MFK2905000.1"/>
    </source>
</evidence>
<organism evidence="1 2">
    <name type="scientific">Dyella ginsengisoli</name>
    <dbReference type="NCBI Taxonomy" id="363848"/>
    <lineage>
        <taxon>Bacteria</taxon>
        <taxon>Pseudomonadati</taxon>
        <taxon>Pseudomonadota</taxon>
        <taxon>Gammaproteobacteria</taxon>
        <taxon>Lysobacterales</taxon>
        <taxon>Rhodanobacteraceae</taxon>
        <taxon>Dyella</taxon>
    </lineage>
</organism>
<proteinExistence type="predicted"/>
<dbReference type="EMBL" id="JADIKM010000003">
    <property type="protein sequence ID" value="MFK2905000.1"/>
    <property type="molecule type" value="Genomic_DNA"/>
</dbReference>
<reference evidence="1 2" key="1">
    <citation type="submission" date="2020-10" db="EMBL/GenBank/DDBJ databases">
        <title>Phylogeny of dyella-like bacteria.</title>
        <authorList>
            <person name="Fu J."/>
        </authorList>
    </citation>
    <scope>NUCLEOTIDE SEQUENCE [LARGE SCALE GENOMIC DNA]</scope>
    <source>
        <strain evidence="1 2">Gsoil3046</strain>
    </source>
</reference>
<name>A0ABW8JZ88_9GAMM</name>
<dbReference type="RefSeq" id="WP_404634029.1">
    <property type="nucleotide sequence ID" value="NZ_JADIKM010000003.1"/>
</dbReference>
<comment type="caution">
    <text evidence="1">The sequence shown here is derived from an EMBL/GenBank/DDBJ whole genome shotgun (WGS) entry which is preliminary data.</text>
</comment>
<protein>
    <submittedName>
        <fullName evidence="1">Uncharacterized protein</fullName>
    </submittedName>
</protein>
<accession>A0ABW8JZ88</accession>
<dbReference type="Proteomes" id="UP001620460">
    <property type="component" value="Unassembled WGS sequence"/>
</dbReference>
<evidence type="ECO:0000313" key="2">
    <source>
        <dbReference type="Proteomes" id="UP001620460"/>
    </source>
</evidence>
<keyword evidence="2" id="KW-1185">Reference proteome</keyword>
<gene>
    <name evidence="1" type="ORF">ISP17_13645</name>
</gene>
<sequence>MSTPITTIPNRPDGKPVFDFQITQGYARVVLTPVSNDGQNLVLSGWAYQITDQGVPELDTDTAAPIATADSPRTVVLSGVMAGTHTMYDGWVRYVPDSQTVLDAQNLPAGWTSGSGAPTGEAAYGAVYYDTAAGVGYVYTQGCLAQAAQSFADALQAQIDTAAKLATLGF</sequence>